<evidence type="ECO:0000256" key="6">
    <source>
        <dbReference type="ARBA" id="ARBA00022801"/>
    </source>
</evidence>
<keyword evidence="7" id="KW-1133">Transmembrane helix</keyword>
<dbReference type="PANTHER" id="PTHR33121:SF79">
    <property type="entry name" value="CYCLIC DI-GMP PHOSPHODIESTERASE PDED-RELATED"/>
    <property type="match status" value="1"/>
</dbReference>
<keyword evidence="8" id="KW-0472">Membrane</keyword>
<dbReference type="InterPro" id="IPR001633">
    <property type="entry name" value="EAL_dom"/>
</dbReference>
<dbReference type="EC" id="3.1.4.52" evidence="2"/>
<dbReference type="SMART" id="SM00052">
    <property type="entry name" value="EAL"/>
    <property type="match status" value="1"/>
</dbReference>
<dbReference type="GO" id="GO:0071111">
    <property type="term" value="F:cyclic-guanylate-specific phosphodiesterase activity"/>
    <property type="evidence" value="ECO:0007669"/>
    <property type="project" value="UniProtKB-EC"/>
</dbReference>
<evidence type="ECO:0000256" key="5">
    <source>
        <dbReference type="ARBA" id="ARBA00022692"/>
    </source>
</evidence>
<gene>
    <name evidence="11" type="ORF">F7R26_016655</name>
</gene>
<dbReference type="InterPro" id="IPR035919">
    <property type="entry name" value="EAL_sf"/>
</dbReference>
<evidence type="ECO:0000256" key="4">
    <source>
        <dbReference type="ARBA" id="ARBA00022636"/>
    </source>
</evidence>
<dbReference type="Proteomes" id="UP000397656">
    <property type="component" value="Chromosome 1"/>
</dbReference>
<comment type="catalytic activity">
    <reaction evidence="9">
        <text>3',3'-c-di-GMP + H2O = 5'-phosphoguanylyl(3'-&gt;5')guanosine + H(+)</text>
        <dbReference type="Rhea" id="RHEA:24902"/>
        <dbReference type="ChEBI" id="CHEBI:15377"/>
        <dbReference type="ChEBI" id="CHEBI:15378"/>
        <dbReference type="ChEBI" id="CHEBI:58754"/>
        <dbReference type="ChEBI" id="CHEBI:58805"/>
        <dbReference type="EC" id="3.1.4.52"/>
    </reaction>
</comment>
<sequence>MPTRIIRGRLTGWRLLSISLAAALPFLVMLPLAYYESERQAQAQANAANEIVLRQAESILNQAANLSATLTTLAGQPCDQVKDQLQRIGTFRPYFRALVLVREHGLYCSSATGEFRQPVSELTGHPGPLPVGQALYLLPGTPMVPDRPALLVTLGLEDGRGVIAALDGQYLLDILAAAGPRDRFSMAIALKGSDNILAGPGGSPQDTPGLDRLPALTSERYPISVLTGVRPAVIVALRDALLVRYAPFVLLASLLLAYAAYRLHRQRLSMVAEIRRAMRNDEFHVHYQPVLELATGRCSGVEALIRWDKPGTGPIRPDLLFAVAQDNALALPLTRHLFGLIQRDVETLAIPPGFHIGVNITAEHLASTDMIADVQRLQQGLRDKAPRLVLEITERKVVPDTDVVLKNMQALRAAGVQFAIDDFGTGHSSLAYLERFTVDYIKIDRGFVSVIDTDAVNAPVLELIISLGARLAVTLIAEGIETQTQAAYLRGKGVKYAQGFLFAKPMAAAALGTWLASQPLQEAAGS</sequence>
<keyword evidence="4" id="KW-0973">c-di-GMP</keyword>
<dbReference type="Gene3D" id="3.20.20.450">
    <property type="entry name" value="EAL domain"/>
    <property type="match status" value="1"/>
</dbReference>
<dbReference type="AlphaFoldDB" id="A0A643FIL6"/>
<proteinExistence type="predicted"/>
<name>A0A643FIL6_9BURK</name>
<dbReference type="PROSITE" id="PS50883">
    <property type="entry name" value="EAL"/>
    <property type="match status" value="1"/>
</dbReference>
<dbReference type="InterPro" id="IPR050706">
    <property type="entry name" value="Cyclic-di-GMP_PDE-like"/>
</dbReference>
<keyword evidence="3" id="KW-1003">Cell membrane</keyword>
<evidence type="ECO:0000313" key="11">
    <source>
        <dbReference type="EMBL" id="QOT75783.1"/>
    </source>
</evidence>
<dbReference type="InterPro" id="IPR024744">
    <property type="entry name" value="CSS-motif_dom"/>
</dbReference>
<reference evidence="11 12" key="1">
    <citation type="submission" date="2020-10" db="EMBL/GenBank/DDBJ databases">
        <title>Complete genome sequence of Cupriavidus basilensis CCUG 49340T.</title>
        <authorList>
            <person name="Salva-Serra F."/>
            <person name="Donoso R.A."/>
            <person name="Cho K.H."/>
            <person name="Yoo J.A."/>
            <person name="Lee K."/>
            <person name="Yoon S.-H."/>
            <person name="Perez-Pantoja D."/>
            <person name="Moore E.R.B."/>
        </authorList>
    </citation>
    <scope>NUCLEOTIDE SEQUENCE [LARGE SCALE GENOMIC DNA]</scope>
    <source>
        <strain evidence="12">CCUG 49340</strain>
    </source>
</reference>
<dbReference type="Pfam" id="PF12792">
    <property type="entry name" value="CSS-motif"/>
    <property type="match status" value="1"/>
</dbReference>
<dbReference type="SUPFAM" id="SSF141868">
    <property type="entry name" value="EAL domain-like"/>
    <property type="match status" value="1"/>
</dbReference>
<feature type="domain" description="EAL" evidence="10">
    <location>
        <begin position="267"/>
        <end position="519"/>
    </location>
</feature>
<keyword evidence="5" id="KW-0812">Transmembrane</keyword>
<keyword evidence="6" id="KW-0378">Hydrolase</keyword>
<comment type="subcellular location">
    <subcellularLocation>
        <location evidence="1">Cell membrane</location>
        <topology evidence="1">Multi-pass membrane protein</topology>
    </subcellularLocation>
</comment>
<evidence type="ECO:0000256" key="8">
    <source>
        <dbReference type="ARBA" id="ARBA00023136"/>
    </source>
</evidence>
<evidence type="ECO:0000313" key="12">
    <source>
        <dbReference type="Proteomes" id="UP000397656"/>
    </source>
</evidence>
<dbReference type="GO" id="GO:0005886">
    <property type="term" value="C:plasma membrane"/>
    <property type="evidence" value="ECO:0007669"/>
    <property type="project" value="UniProtKB-SubCell"/>
</dbReference>
<dbReference type="PANTHER" id="PTHR33121">
    <property type="entry name" value="CYCLIC DI-GMP PHOSPHODIESTERASE PDEF"/>
    <property type="match status" value="1"/>
</dbReference>
<dbReference type="Pfam" id="PF00563">
    <property type="entry name" value="EAL"/>
    <property type="match status" value="1"/>
</dbReference>
<dbReference type="EMBL" id="CP062803">
    <property type="protein sequence ID" value="QOT75783.1"/>
    <property type="molecule type" value="Genomic_DNA"/>
</dbReference>
<evidence type="ECO:0000259" key="10">
    <source>
        <dbReference type="PROSITE" id="PS50883"/>
    </source>
</evidence>
<organism evidence="11 12">
    <name type="scientific">Cupriavidus basilensis</name>
    <dbReference type="NCBI Taxonomy" id="68895"/>
    <lineage>
        <taxon>Bacteria</taxon>
        <taxon>Pseudomonadati</taxon>
        <taxon>Pseudomonadota</taxon>
        <taxon>Betaproteobacteria</taxon>
        <taxon>Burkholderiales</taxon>
        <taxon>Burkholderiaceae</taxon>
        <taxon>Cupriavidus</taxon>
    </lineage>
</organism>
<protein>
    <recommendedName>
        <fullName evidence="2">cyclic-guanylate-specific phosphodiesterase</fullName>
        <ecNumber evidence="2">3.1.4.52</ecNumber>
    </recommendedName>
</protein>
<evidence type="ECO:0000256" key="2">
    <source>
        <dbReference type="ARBA" id="ARBA00012282"/>
    </source>
</evidence>
<dbReference type="GeneID" id="98402547"/>
<evidence type="ECO:0000256" key="3">
    <source>
        <dbReference type="ARBA" id="ARBA00022475"/>
    </source>
</evidence>
<accession>A0A643FIL6</accession>
<dbReference type="RefSeq" id="WP_150993283.1">
    <property type="nucleotide sequence ID" value="NZ_CP062803.1"/>
</dbReference>
<evidence type="ECO:0000256" key="7">
    <source>
        <dbReference type="ARBA" id="ARBA00022989"/>
    </source>
</evidence>
<dbReference type="CDD" id="cd01948">
    <property type="entry name" value="EAL"/>
    <property type="match status" value="1"/>
</dbReference>
<evidence type="ECO:0000256" key="1">
    <source>
        <dbReference type="ARBA" id="ARBA00004651"/>
    </source>
</evidence>
<evidence type="ECO:0000256" key="9">
    <source>
        <dbReference type="ARBA" id="ARBA00034290"/>
    </source>
</evidence>